<reference evidence="4" key="1">
    <citation type="journal article" date="1999" name="Biochem. Soc. Trans.">
        <title>Evolution of von Willebrand factor A (VWA) domains.</title>
        <authorList>
            <person name="Tuckwell D."/>
        </authorList>
    </citation>
    <scope>NUCLEOTIDE SEQUENCE</scope>
</reference>
<feature type="domain" description="VWFA" evidence="2">
    <location>
        <begin position="83"/>
        <end position="274"/>
    </location>
</feature>
<proteinExistence type="predicted"/>
<protein>
    <submittedName>
        <fullName evidence="4">VWA domain-containing protein</fullName>
    </submittedName>
</protein>
<evidence type="ECO:0000313" key="3">
    <source>
        <dbReference type="Proteomes" id="UP000675920"/>
    </source>
</evidence>
<dbReference type="RefSeq" id="WP_051378388.1">
    <property type="nucleotide sequence ID" value="NZ_AXWS01000008.1"/>
</dbReference>
<evidence type="ECO:0000259" key="2">
    <source>
        <dbReference type="SMART" id="SM00327"/>
    </source>
</evidence>
<reference evidence="4" key="3">
    <citation type="journal article" date="2003" name="Curr Opin Hematol">
        <title>Von Willebrand factor.</title>
        <authorList>
            <person name="Ruggeri Z.M."/>
        </authorList>
    </citation>
    <scope>NUCLEOTIDE SEQUENCE</scope>
</reference>
<organism evidence="3 4">
    <name type="scientific">Derxia gummosa DSM 723</name>
    <dbReference type="NCBI Taxonomy" id="1121388"/>
    <lineage>
        <taxon>Bacteria</taxon>
        <taxon>Pseudomonadati</taxon>
        <taxon>Pseudomonadota</taxon>
        <taxon>Betaproteobacteria</taxon>
        <taxon>Burkholderiales</taxon>
        <taxon>Alcaligenaceae</taxon>
        <taxon>Derxia</taxon>
    </lineage>
</organism>
<feature type="transmembrane region" description="Helical" evidence="1">
    <location>
        <begin position="323"/>
        <end position="341"/>
    </location>
</feature>
<dbReference type="CDD" id="cd00198">
    <property type="entry name" value="vWFA"/>
    <property type="match status" value="1"/>
</dbReference>
<dbReference type="InterPro" id="IPR002035">
    <property type="entry name" value="VWF_A"/>
</dbReference>
<dbReference type="InterPro" id="IPR036465">
    <property type="entry name" value="vWFA_dom_sf"/>
</dbReference>
<name>A0A8B6X951_9BURK</name>
<reference evidence="4" key="4">
    <citation type="submission" date="2025-08" db="UniProtKB">
        <authorList>
            <consortium name="RefSeq"/>
        </authorList>
    </citation>
    <scope>IDENTIFICATION</scope>
</reference>
<dbReference type="Pfam" id="PF13519">
    <property type="entry name" value="VWA_2"/>
    <property type="match status" value="1"/>
</dbReference>
<keyword evidence="1" id="KW-0472">Membrane</keyword>
<dbReference type="SMART" id="SM00327">
    <property type="entry name" value="VWA"/>
    <property type="match status" value="1"/>
</dbReference>
<keyword evidence="3" id="KW-1185">Reference proteome</keyword>
<dbReference type="OrthoDB" id="6206554at2"/>
<keyword evidence="1" id="KW-0812">Transmembrane</keyword>
<accession>A0A8B6X951</accession>
<evidence type="ECO:0000256" key="1">
    <source>
        <dbReference type="SAM" id="Phobius"/>
    </source>
</evidence>
<dbReference type="AlphaFoldDB" id="A0A8B6X951"/>
<keyword evidence="1" id="KW-1133">Transmembrane helix</keyword>
<evidence type="ECO:0000313" key="4">
    <source>
        <dbReference type="RefSeq" id="WP_051378388.1"/>
    </source>
</evidence>
<reference evidence="4" key="2">
    <citation type="journal article" date="2002" name="Mol. Biol. Cell">
        <title>Distribution and evolution of von Willebrand/integrin A domains: widely dispersed domains with roles in cell adhesion and elsewhere.</title>
        <authorList>
            <person name="Whittaker C.A."/>
            <person name="Hynes R.O."/>
        </authorList>
    </citation>
    <scope>NUCLEOTIDE SEQUENCE</scope>
</reference>
<dbReference type="Proteomes" id="UP000675920">
    <property type="component" value="Unplaced"/>
</dbReference>
<sequence length="370" mass="40853">MIDRLHLDAPFWLLLLPLAALPWLSRARDARVLPWTALLPRDPAADWLLRLRKLLGSLAIAAIVTSLAGPYRAQTTVERIGRGSEIVLLLDRSRSMDQPFVETPRSINPYWQEKRQGALYSGDAAEGKGRIARAVLADFARGRPHDLIAYIVFSSQPITVLGFTQNQDMIDAAIAAGDVGRGLQDTDIGRALLAGAALWDDRPWRGSRTLVLVSDGGAQLDDETRARIAWELRRRQVAINFIYIRSYNSHGLHEQVAEDDIAKIPELALHHWLGSLGLSYHGYEAENATDLRQAIADIGARENAPIAYTETEPRRPFAPGLRWLAFAAVLGWWALLLPGWLAGRAGRGARPAARSGLPLRAARQQQGDVS</sequence>
<dbReference type="Gene3D" id="3.40.50.410">
    <property type="entry name" value="von Willebrand factor, type A domain"/>
    <property type="match status" value="1"/>
</dbReference>
<dbReference type="SUPFAM" id="SSF53300">
    <property type="entry name" value="vWA-like"/>
    <property type="match status" value="1"/>
</dbReference>